<dbReference type="GO" id="GO:0016020">
    <property type="term" value="C:membrane"/>
    <property type="evidence" value="ECO:0007669"/>
    <property type="project" value="GOC"/>
</dbReference>
<name>A0A158I0R5_9BURK</name>
<feature type="transmembrane region" description="Helical" evidence="1">
    <location>
        <begin position="73"/>
        <end position="92"/>
    </location>
</feature>
<evidence type="ECO:0000313" key="2">
    <source>
        <dbReference type="EMBL" id="SAL50204.1"/>
    </source>
</evidence>
<reference evidence="2 3" key="1">
    <citation type="submission" date="2016-01" db="EMBL/GenBank/DDBJ databases">
        <authorList>
            <person name="Oliw E.H."/>
        </authorList>
    </citation>
    <scope>NUCLEOTIDE SEQUENCE [LARGE SCALE GENOMIC DNA]</scope>
    <source>
        <strain evidence="2">LMG 27134</strain>
    </source>
</reference>
<dbReference type="Proteomes" id="UP000054683">
    <property type="component" value="Unassembled WGS sequence"/>
</dbReference>
<feature type="transmembrane region" description="Helical" evidence="1">
    <location>
        <begin position="20"/>
        <end position="39"/>
    </location>
</feature>
<keyword evidence="1" id="KW-0472">Membrane</keyword>
<organism evidence="2 3">
    <name type="scientific">Caballeronia udeis</name>
    <dbReference type="NCBI Taxonomy" id="1232866"/>
    <lineage>
        <taxon>Bacteria</taxon>
        <taxon>Pseudomonadati</taxon>
        <taxon>Pseudomonadota</taxon>
        <taxon>Betaproteobacteria</taxon>
        <taxon>Burkholderiales</taxon>
        <taxon>Burkholderiaceae</taxon>
        <taxon>Caballeronia</taxon>
    </lineage>
</organism>
<dbReference type="Pfam" id="PF06127">
    <property type="entry name" value="Mpo1-like"/>
    <property type="match status" value="1"/>
</dbReference>
<protein>
    <submittedName>
        <fullName evidence="2">PF06127 family protein</fullName>
    </submittedName>
</protein>
<proteinExistence type="predicted"/>
<feature type="transmembrane region" description="Helical" evidence="1">
    <location>
        <begin position="132"/>
        <end position="151"/>
    </location>
</feature>
<evidence type="ECO:0000313" key="3">
    <source>
        <dbReference type="Proteomes" id="UP000054683"/>
    </source>
</evidence>
<dbReference type="PANTHER" id="PTHR28026:SF9">
    <property type="entry name" value="2-HYDROXY-PALMITIC ACID DIOXYGENASE MPO1"/>
    <property type="match status" value="1"/>
</dbReference>
<dbReference type="PANTHER" id="PTHR28026">
    <property type="entry name" value="DUF962 DOMAIN PROTEIN (AFU_ORTHOLOGUE AFUA_8G05310)"/>
    <property type="match status" value="1"/>
</dbReference>
<dbReference type="InterPro" id="IPR009305">
    <property type="entry name" value="Mpo1-like"/>
</dbReference>
<dbReference type="RefSeq" id="WP_062089447.1">
    <property type="nucleotide sequence ID" value="NZ_FCOK02000038.1"/>
</dbReference>
<keyword evidence="1" id="KW-1133">Transmembrane helix</keyword>
<evidence type="ECO:0000256" key="1">
    <source>
        <dbReference type="SAM" id="Phobius"/>
    </source>
</evidence>
<dbReference type="AlphaFoldDB" id="A0A158I0R5"/>
<feature type="transmembrane region" description="Helical" evidence="1">
    <location>
        <begin position="99"/>
        <end position="120"/>
    </location>
</feature>
<feature type="transmembrane region" description="Helical" evidence="1">
    <location>
        <begin position="46"/>
        <end position="67"/>
    </location>
</feature>
<dbReference type="OrthoDB" id="5515308at2"/>
<dbReference type="EMBL" id="FCOK02000038">
    <property type="protein sequence ID" value="SAL50204.1"/>
    <property type="molecule type" value="Genomic_DNA"/>
</dbReference>
<dbReference type="GO" id="GO:0046521">
    <property type="term" value="P:sphingoid catabolic process"/>
    <property type="evidence" value="ECO:0007669"/>
    <property type="project" value="TreeGrafter"/>
</dbReference>
<sequence>MKSLVDQLGQYAVYHRDSRNIASHLIGIPLIVVAVATLLSRPSVGVTATLALSPAMLLAAAVAVFYLRLDLRFGILMMILLALSVWTGKLLAMQTTALWLAWGLGLFFVGWVIQFIGHYFEGSKPAFVDDVIGLAVGPLFIVAEVAFFLGLRNPVRRAIEQRAGPIRGAAGKSAVR</sequence>
<gene>
    <name evidence="2" type="ORF">AWB69_05077</name>
</gene>
<keyword evidence="1" id="KW-0812">Transmembrane</keyword>
<accession>A0A158I0R5</accession>